<feature type="non-terminal residue" evidence="1">
    <location>
        <position position="995"/>
    </location>
</feature>
<accession>A0A381XE76</accession>
<protein>
    <recommendedName>
        <fullName evidence="2">Ig-like domain-containing protein</fullName>
    </recommendedName>
</protein>
<dbReference type="AlphaFoldDB" id="A0A381XE76"/>
<name>A0A381XE76_9ZZZZ</name>
<evidence type="ECO:0000313" key="1">
    <source>
        <dbReference type="EMBL" id="SVA62543.1"/>
    </source>
</evidence>
<feature type="non-terminal residue" evidence="1">
    <location>
        <position position="1"/>
    </location>
</feature>
<dbReference type="EMBL" id="UINC01014708">
    <property type="protein sequence ID" value="SVA62543.1"/>
    <property type="molecule type" value="Genomic_DNA"/>
</dbReference>
<proteinExistence type="predicted"/>
<reference evidence="1" key="1">
    <citation type="submission" date="2018-05" db="EMBL/GenBank/DDBJ databases">
        <authorList>
            <person name="Lanie J.A."/>
            <person name="Ng W.-L."/>
            <person name="Kazmierczak K.M."/>
            <person name="Andrzejewski T.M."/>
            <person name="Davidsen T.M."/>
            <person name="Wayne K.J."/>
            <person name="Tettelin H."/>
            <person name="Glass J.I."/>
            <person name="Rusch D."/>
            <person name="Podicherti R."/>
            <person name="Tsui H.-C.T."/>
            <person name="Winkler M.E."/>
        </authorList>
    </citation>
    <scope>NUCLEOTIDE SEQUENCE</scope>
</reference>
<sequence length="995" mass="110133">DNKSMHKFLYKYYDESNITHLFEYDSNGVLIMDVKLSPDGTEPVLQFTGPPDSSFVNNSTVAYNLDGDLKWGYINWVQPGKEDSARVDLKQLIFGDYTISLGQDSVLIDSAVYNVHFNGEGVKGYMATKRIIHHLTYDISPPVMTLEMDKYIKDVSLSFTHSEPIDSAYIIWSPDSNFAHIQSDTVFLTTKEIYFTDRFRPQNQIALVDGIMYDPEIYAYDLAGNLSNPGIRQDVIYDTTPPVLIINNPSDGDWVNHQLVNISTNEPIQSWQIIAEWQAGALDQNSPYKYEFSDTVQFEVESDLSDYFQLNDGSIYSLKVVGYDLAGNLSETVKVDSIHYDITSPVLTMIYPFDDAAINNATVSYAASEQLLAGEFLWTQIDGEVDSLSPHTVALIGDELSPAEKIHISLNNEPILTDGGIYSILLTSQDLAGNESDPITITNVLYDVTPPVFTQIYPDSGAALNHQSVSYDVSENLHKGTFSWSQIGGVEDVDAPHIVNLNGVELAFGLHDSIDLADMPSLQDGGIYTVIFSGSDRAGNIADSIIISEVLYDFTAPEIVIEYPLPRSISNTTAMTYTLSENLFEGQFKWIWLGGVEDTLAPYTAILIETEKKEGPHNQIELENNPSIVENALYTMSFTGRDRAGNKTARAFVPGLQYDFTPPELTWYSPNDGDAVNHKNVHFSNSESLESGTITWTWTGGIADPDSIHAMALDGDELNGDEFGPAVIANAPPLIDGGVYTIAYIGFDPAGNESNQIIIGNILHDITPPEITITYPLPRSISRTSAVTYTLSENLHEGQFKWMWLGGVEDTLAPYTATLIASERTSGDHIEIELSNNPTVVENALYTMSITGQDRAGNKTKRAFVPGLQYDFTPPELSIISPRDRDAINQKQIHFTNSELLESAQMIWRWISGKEDRGAPHTIDLVNDELLGKELGPLALTNDPNLIDGAVYSLLYVAFDPAGNQSDTVRVDHILYDVTPPTIVITYPESNIFTT</sequence>
<gene>
    <name evidence="1" type="ORF">METZ01_LOCUS115397</name>
</gene>
<organism evidence="1">
    <name type="scientific">marine metagenome</name>
    <dbReference type="NCBI Taxonomy" id="408172"/>
    <lineage>
        <taxon>unclassified sequences</taxon>
        <taxon>metagenomes</taxon>
        <taxon>ecological metagenomes</taxon>
    </lineage>
</organism>
<evidence type="ECO:0008006" key="2">
    <source>
        <dbReference type="Google" id="ProtNLM"/>
    </source>
</evidence>